<dbReference type="AlphaFoldDB" id="A0A949NAP0"/>
<dbReference type="SUPFAM" id="SSF89623">
    <property type="entry name" value="Ribose/Galactose isomerase RpiB/AlsB"/>
    <property type="match status" value="1"/>
</dbReference>
<dbReference type="InterPro" id="IPR004785">
    <property type="entry name" value="RpiB"/>
</dbReference>
<dbReference type="NCBIfam" id="TIGR00689">
    <property type="entry name" value="rpiB_lacA_lacB"/>
    <property type="match status" value="1"/>
</dbReference>
<comment type="caution">
    <text evidence="3">The sequence shown here is derived from an EMBL/GenBank/DDBJ whole genome shotgun (WGS) entry which is preliminary data.</text>
</comment>
<organism evidence="3 4">
    <name type="scientific">Diplocloster agilis</name>
    <dbReference type="NCBI Taxonomy" id="2850323"/>
    <lineage>
        <taxon>Bacteria</taxon>
        <taxon>Bacillati</taxon>
        <taxon>Bacillota</taxon>
        <taxon>Clostridia</taxon>
        <taxon>Lachnospirales</taxon>
        <taxon>Lachnospiraceae</taxon>
        <taxon>Diplocloster</taxon>
    </lineage>
</organism>
<keyword evidence="2 3" id="KW-0413">Isomerase</keyword>
<dbReference type="RefSeq" id="WP_238721436.1">
    <property type="nucleotide sequence ID" value="NZ_JAHQCW010000012.1"/>
</dbReference>
<reference evidence="3" key="1">
    <citation type="submission" date="2021-06" db="EMBL/GenBank/DDBJ databases">
        <title>Description of novel taxa of the family Lachnospiraceae.</title>
        <authorList>
            <person name="Chaplin A.V."/>
            <person name="Sokolova S.R."/>
            <person name="Pikina A.P."/>
            <person name="Korzhanova M."/>
            <person name="Belova V."/>
            <person name="Korostin D."/>
            <person name="Efimov B.A."/>
        </authorList>
    </citation>
    <scope>NUCLEOTIDE SEQUENCE</scope>
    <source>
        <strain evidence="3">ASD5720</strain>
    </source>
</reference>
<dbReference type="GO" id="GO:0005975">
    <property type="term" value="P:carbohydrate metabolic process"/>
    <property type="evidence" value="ECO:0007669"/>
    <property type="project" value="InterPro"/>
</dbReference>
<evidence type="ECO:0000313" key="3">
    <source>
        <dbReference type="EMBL" id="MBU9736682.1"/>
    </source>
</evidence>
<dbReference type="PANTHER" id="PTHR43732">
    <property type="entry name" value="RIBOSE 5-PHOSPHATE ISOMERASE-RELATED"/>
    <property type="match status" value="1"/>
</dbReference>
<keyword evidence="4" id="KW-1185">Reference proteome</keyword>
<dbReference type="Pfam" id="PF02502">
    <property type="entry name" value="LacAB_rpiB"/>
    <property type="match status" value="1"/>
</dbReference>
<dbReference type="InterPro" id="IPR051812">
    <property type="entry name" value="SPI_LacAB/RpiB"/>
</dbReference>
<accession>A0A949NAP0</accession>
<dbReference type="Proteomes" id="UP000712157">
    <property type="component" value="Unassembled WGS sequence"/>
</dbReference>
<dbReference type="Gene3D" id="3.40.1400.10">
    <property type="entry name" value="Sugar-phosphate isomerase, RpiB/LacA/LacB"/>
    <property type="match status" value="1"/>
</dbReference>
<comment type="similarity">
    <text evidence="1">Belongs to the LacAB/RpiB family.</text>
</comment>
<evidence type="ECO:0000313" key="4">
    <source>
        <dbReference type="Proteomes" id="UP000712157"/>
    </source>
</evidence>
<proteinExistence type="inferred from homology"/>
<name>A0A949NAP0_9FIRM</name>
<dbReference type="EC" id="5.3.1.6" evidence="3"/>
<evidence type="ECO:0000256" key="2">
    <source>
        <dbReference type="ARBA" id="ARBA00023235"/>
    </source>
</evidence>
<dbReference type="InterPro" id="IPR036569">
    <property type="entry name" value="RpiB_LacA_LacB_sf"/>
</dbReference>
<sequence>MNIAIGCDEAAYQLKMVMIRHLKTKPGVAVTDFGAQAGETVLYPDVAKAVAEAVARGDYDRGILFCGTGIGMCITANKVPGIRAAVCHDPFSTERARKSNDAQILCMGERIIGPELAQYLVDIWLQCDFSGGGSTPKVERIKEIEHTYYEQNKNEQNKDEKGE</sequence>
<dbReference type="EMBL" id="JAHQCW010000012">
    <property type="protein sequence ID" value="MBU9736682.1"/>
    <property type="molecule type" value="Genomic_DNA"/>
</dbReference>
<dbReference type="NCBIfam" id="NF004051">
    <property type="entry name" value="PRK05571.1"/>
    <property type="match status" value="1"/>
</dbReference>
<dbReference type="GO" id="GO:0004751">
    <property type="term" value="F:ribose-5-phosphate isomerase activity"/>
    <property type="evidence" value="ECO:0007669"/>
    <property type="project" value="UniProtKB-EC"/>
</dbReference>
<evidence type="ECO:0000256" key="1">
    <source>
        <dbReference type="ARBA" id="ARBA00008754"/>
    </source>
</evidence>
<dbReference type="InterPro" id="IPR003500">
    <property type="entry name" value="RpiB_LacA_LacB"/>
</dbReference>
<dbReference type="NCBIfam" id="TIGR01120">
    <property type="entry name" value="rpiB"/>
    <property type="match status" value="1"/>
</dbReference>
<dbReference type="PANTHER" id="PTHR43732:SF1">
    <property type="entry name" value="RIBOSE 5-PHOSPHATE ISOMERASE"/>
    <property type="match status" value="1"/>
</dbReference>
<protein>
    <submittedName>
        <fullName evidence="3">Ribose 5-phosphate isomerase B</fullName>
        <ecNumber evidence="3">5.3.1.6</ecNumber>
    </submittedName>
</protein>
<dbReference type="PIRSF" id="PIRSF005384">
    <property type="entry name" value="RpiB_LacA_B"/>
    <property type="match status" value="1"/>
</dbReference>
<gene>
    <name evidence="3" type="primary">rpiB</name>
    <name evidence="3" type="ORF">KTH89_09030</name>
</gene>